<dbReference type="InterPro" id="IPR007788">
    <property type="entry name" value="QCT"/>
</dbReference>
<protein>
    <submittedName>
        <fullName evidence="2">Glutamine cyclotransferase</fullName>
    </submittedName>
</protein>
<organism evidence="2 3">
    <name type="scientific">Flagellimonas marinaquae</name>
    <dbReference type="NCBI Taxonomy" id="254955"/>
    <lineage>
        <taxon>Bacteria</taxon>
        <taxon>Pseudomonadati</taxon>
        <taxon>Bacteroidota</taxon>
        <taxon>Flavobacteriia</taxon>
        <taxon>Flavobacteriales</taxon>
        <taxon>Flavobacteriaceae</taxon>
        <taxon>Flagellimonas</taxon>
    </lineage>
</organism>
<dbReference type="Proteomes" id="UP001330184">
    <property type="component" value="Chromosome"/>
</dbReference>
<keyword evidence="1" id="KW-0732">Signal</keyword>
<dbReference type="Pfam" id="PF05096">
    <property type="entry name" value="Glu_cyclase_2"/>
    <property type="match status" value="1"/>
</dbReference>
<accession>A0AA48KQI3</accession>
<evidence type="ECO:0000313" key="2">
    <source>
        <dbReference type="EMBL" id="BDW94265.1"/>
    </source>
</evidence>
<gene>
    <name evidence="2" type="ORF">MACH07_30970</name>
</gene>
<sequence length="354" mass="39743">MTQTLKTMGKLFFATTTLLFFLACGGNPDPAKHFSIQLENKSIQLNQQVGVALKNKKDIEISNLQYLIDGKEMPLTNGKLTMDLPTLGTKTLIAKFNIEDQTVEVEKEIRVLAESAPEIYTYEILNTYPHDTGAYTQGLEFHEGVLYESTGKKGASTVRKVNFESGEVMQQIDMDASIFGEGITILNDKLYQLTWQSGIGFVYNIGDLEKIKNFTYGKSREGWGLCNDGDKIFKSDGTEKIWFLDPDTLEETGYIEIATNKSIFNKANELEYVNGKIYANVYQKESMMIIDATSGAIEGVINFGGLKNKVKKGAEWDDSNSVLNGVAYHPEKKTFFVTGKNWDKLFEVKILKKQ</sequence>
<dbReference type="EMBL" id="AP027268">
    <property type="protein sequence ID" value="BDW94265.1"/>
    <property type="molecule type" value="Genomic_DNA"/>
</dbReference>
<dbReference type="InterPro" id="IPR015943">
    <property type="entry name" value="WD40/YVTN_repeat-like_dom_sf"/>
</dbReference>
<feature type="signal peptide" evidence="1">
    <location>
        <begin position="1"/>
        <end position="25"/>
    </location>
</feature>
<evidence type="ECO:0000256" key="1">
    <source>
        <dbReference type="SAM" id="SignalP"/>
    </source>
</evidence>
<dbReference type="PANTHER" id="PTHR31270">
    <property type="entry name" value="GLUTAMINYL-PEPTIDE CYCLOTRANSFERASE"/>
    <property type="match status" value="1"/>
</dbReference>
<dbReference type="Gene3D" id="2.130.10.10">
    <property type="entry name" value="YVTN repeat-like/Quinoprotein amine dehydrogenase"/>
    <property type="match status" value="1"/>
</dbReference>
<reference evidence="2 3" key="1">
    <citation type="submission" date="2023-01" db="EMBL/GenBank/DDBJ databases">
        <title>Complete genome sequence of Muricauda aquimarina strain IFOP_LL357.</title>
        <authorList>
            <person name="Gajardo G."/>
            <person name="Ueki S."/>
            <person name="Maruyama F."/>
        </authorList>
    </citation>
    <scope>NUCLEOTIDE SEQUENCE [LARGE SCALE GENOMIC DNA]</scope>
    <source>
        <strain evidence="2 3">IFOP_LL357</strain>
    </source>
</reference>
<dbReference type="SUPFAM" id="SSF50969">
    <property type="entry name" value="YVTN repeat-like/Quinoprotein amine dehydrogenase"/>
    <property type="match status" value="1"/>
</dbReference>
<dbReference type="PROSITE" id="PS51257">
    <property type="entry name" value="PROKAR_LIPOPROTEIN"/>
    <property type="match status" value="1"/>
</dbReference>
<dbReference type="InterPro" id="IPR011044">
    <property type="entry name" value="Quino_amine_DH_bsu"/>
</dbReference>
<proteinExistence type="predicted"/>
<name>A0AA48KQI3_9FLAO</name>
<dbReference type="AlphaFoldDB" id="A0AA48KQI3"/>
<dbReference type="PANTHER" id="PTHR31270:SF1">
    <property type="entry name" value="GLUTAMINYL-PEPTIDE CYCLOTRANSFERASE"/>
    <property type="match status" value="1"/>
</dbReference>
<keyword evidence="3" id="KW-1185">Reference proteome</keyword>
<dbReference type="GO" id="GO:0016603">
    <property type="term" value="F:glutaminyl-peptide cyclotransferase activity"/>
    <property type="evidence" value="ECO:0007669"/>
    <property type="project" value="InterPro"/>
</dbReference>
<feature type="chain" id="PRO_5041464994" evidence="1">
    <location>
        <begin position="26"/>
        <end position="354"/>
    </location>
</feature>
<evidence type="ECO:0000313" key="3">
    <source>
        <dbReference type="Proteomes" id="UP001330184"/>
    </source>
</evidence>